<evidence type="ECO:0000313" key="3">
    <source>
        <dbReference type="Proteomes" id="UP000639403"/>
    </source>
</evidence>
<dbReference type="AlphaFoldDB" id="A0A8H7TZF0"/>
<evidence type="ECO:0000313" key="2">
    <source>
        <dbReference type="EMBL" id="KAF9806997.1"/>
    </source>
</evidence>
<proteinExistence type="predicted"/>
<dbReference type="PANTHER" id="PTHR38926:SF72">
    <property type="entry name" value="IM:7136021-RELATED"/>
    <property type="match status" value="1"/>
</dbReference>
<reference evidence="2" key="2">
    <citation type="journal article" name="Front. Microbiol.">
        <title>Degradative Capacity of Two Strains of Rhodonia placenta: From Phenotype to Genotype.</title>
        <authorList>
            <person name="Kolle M."/>
            <person name="Horta M.A.C."/>
            <person name="Nowrousian M."/>
            <person name="Ohm R.A."/>
            <person name="Benz J.P."/>
            <person name="Pilgard A."/>
        </authorList>
    </citation>
    <scope>NUCLEOTIDE SEQUENCE</scope>
    <source>
        <strain evidence="2">FPRL280</strain>
    </source>
</reference>
<sequence length="1143" mass="124244">MRSGGHMDYGQLLAQDISALKVERTLVDYQRHQLALRLKTLNILERRLSNSAVRVNVLPVELIVDILSYVRAAGGYAALVTATNVFNHWRTIAVNTPKLWDVVDVGKPWAFVKLCLERSGGTEIQVYASATPASLANMTNNSDNLTWGLNQAAGRIRSINLTADSSQRLDSFLSRISTPMSILTSFDLTVTGELELMVSLPTALVQDVSNLRTLRLERVGFLWTSLPFNSLTTLHVHGMKELRMHVPTDGFLDFLDACRSLEHLSLAYTCPHHPAQLPTRVVALPNIKVLVIHDESDYTRNVLSHIQVASHTLTAFDLISSEEDVESKVLAAMLPWKFLENLRSIHALEIVLDCDRGVLDVRGRHSPADGQVLFWRHNFEGRQLPPRLLQKFLADLDSNLLSQLDLLVVCGMDASCTYEEWVQLMRRIPRVQWLSVPFIDSTAASAFFQALSQDDGSTKETVRYLCPLLRQLCVTRISPGHMWQLMALQYVRQRMERKHDLERLCLEWVGSVDLLEDMANAFTSEQPRLRDEPRQRGVQRAERRGLPGGRRDARVEVRAVERLDVLRLRVGVHVALALALRVRVAGGGERRRLRARGRRRTRVRLGLVVLVVQVLEGSRAEEDIVCTDAVLGHEGSSTAVRVGVACSCTLASACSIVSASRVSTFSCDFSPALSDEISIRGTNDMLIRRLGRASGFPTSGSGAAGAGAGSCTGSSGRNAKCGARAGGVDGGRGKESEPDGDESVIAGTAGADGWDTEEEDVEDWVCEAGGGGGRDEDEDGEAADAGARGFESDPRLAKCVCVCVCICIGGWLGRSGALFLFWAGLEDGASRSGRRRMGTASRYGRISGSTVSRSCVRFFQREGVCEGCVAKRERGKGGGEEADDAEQSAEWLKGVAREDVSDMSLCTPGKCGAGSSSSAAVRWRSPACVLREMSSMVQRDQTEDATATSRRRIIAASSLLAVAGEEMAVIQWRCRDATITNVQRYPYRKRNRDETAAQTAAQRKWLGVNMGGGIRDDVVPSCPSIKGALATATAQPTHWYDSFGVTGAGERSHSSAMNTSSSTSSAQNDTVLCIRGGLAHSHSSPAQLGDVRPDPLGVGGTLTSGVSGGVWVSFKQPLRILWCVGAEAAQARDPEQTVASLLE</sequence>
<feature type="compositionally biased region" description="Basic and acidic residues" evidence="1">
    <location>
        <begin position="527"/>
        <end position="547"/>
    </location>
</feature>
<comment type="caution">
    <text evidence="2">The sequence shown here is derived from an EMBL/GenBank/DDBJ whole genome shotgun (WGS) entry which is preliminary data.</text>
</comment>
<feature type="region of interest" description="Disordered" evidence="1">
    <location>
        <begin position="726"/>
        <end position="756"/>
    </location>
</feature>
<organism evidence="2 3">
    <name type="scientific">Rhodonia placenta</name>
    <dbReference type="NCBI Taxonomy" id="104341"/>
    <lineage>
        <taxon>Eukaryota</taxon>
        <taxon>Fungi</taxon>
        <taxon>Dikarya</taxon>
        <taxon>Basidiomycota</taxon>
        <taxon>Agaricomycotina</taxon>
        <taxon>Agaricomycetes</taxon>
        <taxon>Polyporales</taxon>
        <taxon>Adustoporiaceae</taxon>
        <taxon>Rhodonia</taxon>
    </lineage>
</organism>
<dbReference type="PANTHER" id="PTHR38926">
    <property type="entry name" value="F-BOX DOMAIN CONTAINING PROTEIN, EXPRESSED"/>
    <property type="match status" value="1"/>
</dbReference>
<dbReference type="InterPro" id="IPR032675">
    <property type="entry name" value="LRR_dom_sf"/>
</dbReference>
<feature type="region of interest" description="Disordered" evidence="1">
    <location>
        <begin position="525"/>
        <end position="547"/>
    </location>
</feature>
<dbReference type="EMBL" id="JADOXO010000296">
    <property type="protein sequence ID" value="KAF9806997.1"/>
    <property type="molecule type" value="Genomic_DNA"/>
</dbReference>
<dbReference type="SUPFAM" id="SSF52047">
    <property type="entry name" value="RNI-like"/>
    <property type="match status" value="1"/>
</dbReference>
<accession>A0A8H7TZF0</accession>
<evidence type="ECO:0008006" key="4">
    <source>
        <dbReference type="Google" id="ProtNLM"/>
    </source>
</evidence>
<reference evidence="2" key="1">
    <citation type="submission" date="2020-11" db="EMBL/GenBank/DDBJ databases">
        <authorList>
            <person name="Koelle M."/>
            <person name="Horta M.A.C."/>
            <person name="Nowrousian M."/>
            <person name="Ohm R.A."/>
            <person name="Benz P."/>
            <person name="Pilgard A."/>
        </authorList>
    </citation>
    <scope>NUCLEOTIDE SEQUENCE</scope>
    <source>
        <strain evidence="2">FPRL280</strain>
    </source>
</reference>
<dbReference type="Proteomes" id="UP000639403">
    <property type="component" value="Unassembled WGS sequence"/>
</dbReference>
<name>A0A8H7TZF0_9APHY</name>
<evidence type="ECO:0000256" key="1">
    <source>
        <dbReference type="SAM" id="MobiDB-lite"/>
    </source>
</evidence>
<protein>
    <recommendedName>
        <fullName evidence="4">F-box domain-containing protein</fullName>
    </recommendedName>
</protein>
<dbReference type="Gene3D" id="3.80.10.10">
    <property type="entry name" value="Ribonuclease Inhibitor"/>
    <property type="match status" value="1"/>
</dbReference>
<gene>
    <name evidence="2" type="ORF">IEO21_08408</name>
</gene>